<comment type="similarity">
    <text evidence="2">Belongs to the patched family.</text>
</comment>
<dbReference type="OrthoDB" id="6510177at2759"/>
<dbReference type="GO" id="GO:0030659">
    <property type="term" value="C:cytoplasmic vesicle membrane"/>
    <property type="evidence" value="ECO:0007669"/>
    <property type="project" value="TreeGrafter"/>
</dbReference>
<feature type="domain" description="SSD" evidence="8">
    <location>
        <begin position="14"/>
        <end position="176"/>
    </location>
</feature>
<evidence type="ECO:0000256" key="3">
    <source>
        <dbReference type="ARBA" id="ARBA00022692"/>
    </source>
</evidence>
<dbReference type="InterPro" id="IPR000731">
    <property type="entry name" value="SSD"/>
</dbReference>
<comment type="subcellular location">
    <subcellularLocation>
        <location evidence="1">Membrane</location>
        <topology evidence="1">Multi-pass membrane protein</topology>
    </subcellularLocation>
</comment>
<dbReference type="Gene3D" id="1.20.1640.10">
    <property type="entry name" value="Multidrug efflux transporter AcrB transmembrane domain"/>
    <property type="match status" value="1"/>
</dbReference>
<dbReference type="Proteomes" id="UP000024635">
    <property type="component" value="Unassembled WGS sequence"/>
</dbReference>
<reference evidence="10" key="1">
    <citation type="journal article" date="2015" name="Nat. Genet.">
        <title>The genome and transcriptome of the zoonotic hookworm Ancylostoma ceylanicum identify infection-specific gene families.</title>
        <authorList>
            <person name="Schwarz E.M."/>
            <person name="Hu Y."/>
            <person name="Antoshechkin I."/>
            <person name="Miller M.M."/>
            <person name="Sternberg P.W."/>
            <person name="Aroian R.V."/>
        </authorList>
    </citation>
    <scope>NUCLEOTIDE SEQUENCE</scope>
    <source>
        <strain evidence="10">HY135</strain>
    </source>
</reference>
<keyword evidence="3 7" id="KW-0812">Transmembrane</keyword>
<dbReference type="EMBL" id="JARK01001352">
    <property type="protein sequence ID" value="EYC22909.1"/>
    <property type="molecule type" value="Genomic_DNA"/>
</dbReference>
<name>A0A016V5G1_9BILA</name>
<dbReference type="InterPro" id="IPR051697">
    <property type="entry name" value="Patched_domain-protein"/>
</dbReference>
<keyword evidence="4 7" id="KW-1133">Transmembrane helix</keyword>
<proteinExistence type="inferred from homology"/>
<evidence type="ECO:0000256" key="4">
    <source>
        <dbReference type="ARBA" id="ARBA00022989"/>
    </source>
</evidence>
<feature type="transmembrane region" description="Helical" evidence="7">
    <location>
        <begin position="118"/>
        <end position="142"/>
    </location>
</feature>
<dbReference type="AlphaFoldDB" id="A0A016V5G1"/>
<comment type="caution">
    <text evidence="9">The sequence shown here is derived from an EMBL/GenBank/DDBJ whole genome shotgun (WGS) entry which is preliminary data.</text>
</comment>
<evidence type="ECO:0000313" key="9">
    <source>
        <dbReference type="EMBL" id="EYC22909.1"/>
    </source>
</evidence>
<dbReference type="InterPro" id="IPR003392">
    <property type="entry name" value="PTHD_SSD"/>
</dbReference>
<feature type="transmembrane region" description="Helical" evidence="7">
    <location>
        <begin position="200"/>
        <end position="224"/>
    </location>
</feature>
<evidence type="ECO:0000256" key="5">
    <source>
        <dbReference type="ARBA" id="ARBA00023136"/>
    </source>
</evidence>
<keyword evidence="5 7" id="KW-0472">Membrane</keyword>
<organism evidence="9 10">
    <name type="scientific">Ancylostoma ceylanicum</name>
    <dbReference type="NCBI Taxonomy" id="53326"/>
    <lineage>
        <taxon>Eukaryota</taxon>
        <taxon>Metazoa</taxon>
        <taxon>Ecdysozoa</taxon>
        <taxon>Nematoda</taxon>
        <taxon>Chromadorea</taxon>
        <taxon>Rhabditida</taxon>
        <taxon>Rhabditina</taxon>
        <taxon>Rhabditomorpha</taxon>
        <taxon>Strongyloidea</taxon>
        <taxon>Ancylostomatidae</taxon>
        <taxon>Ancylostomatinae</taxon>
        <taxon>Ancylostoma</taxon>
    </lineage>
</organism>
<evidence type="ECO:0000313" key="10">
    <source>
        <dbReference type="Proteomes" id="UP000024635"/>
    </source>
</evidence>
<dbReference type="PROSITE" id="PS50156">
    <property type="entry name" value="SSD"/>
    <property type="match status" value="1"/>
</dbReference>
<evidence type="ECO:0000256" key="2">
    <source>
        <dbReference type="ARBA" id="ARBA00005585"/>
    </source>
</evidence>
<dbReference type="Pfam" id="PF02460">
    <property type="entry name" value="Patched"/>
    <property type="match status" value="1"/>
</dbReference>
<evidence type="ECO:0000256" key="6">
    <source>
        <dbReference type="ARBA" id="ARBA00023180"/>
    </source>
</evidence>
<keyword evidence="6" id="KW-0325">Glycoprotein</keyword>
<evidence type="ECO:0000256" key="7">
    <source>
        <dbReference type="SAM" id="Phobius"/>
    </source>
</evidence>
<dbReference type="PANTHER" id="PTHR10796">
    <property type="entry name" value="PATCHED-RELATED"/>
    <property type="match status" value="1"/>
</dbReference>
<dbReference type="GO" id="GO:0006897">
    <property type="term" value="P:endocytosis"/>
    <property type="evidence" value="ECO:0007669"/>
    <property type="project" value="TreeGrafter"/>
</dbReference>
<evidence type="ECO:0000256" key="1">
    <source>
        <dbReference type="ARBA" id="ARBA00004141"/>
    </source>
</evidence>
<feature type="transmembrane region" description="Helical" evidence="7">
    <location>
        <begin position="77"/>
        <end position="97"/>
    </location>
</feature>
<dbReference type="SUPFAM" id="SSF82866">
    <property type="entry name" value="Multidrug efflux transporter AcrB transmembrane domain"/>
    <property type="match status" value="1"/>
</dbReference>
<gene>
    <name evidence="9" type="primary">Acey_s0016.g3014</name>
    <name evidence="9" type="ORF">Y032_0016g3014</name>
</gene>
<dbReference type="GO" id="GO:0018996">
    <property type="term" value="P:molting cycle, collagen and cuticulin-based cuticle"/>
    <property type="evidence" value="ECO:0007669"/>
    <property type="project" value="TreeGrafter"/>
</dbReference>
<sequence length="373" mass="41706">MMAGKSLQPFLLVGFVIMCTFCTVTTMLSSVIMYHHKASINKVILAITACIVPFMACGTAFGMIFLMGVTFSPILNVTPFLVLAISVDDAFLMVHSWNRIKKNDYLNPKSRPEQMVQVLVETGPAITISAFTNILAFAIGAYSSPPEIRLFCIGNAACIFMDMTYQLTFYTAIMAIFADSPQPHSEKEQPSRIKTMAQNLLRWYTGVVSDWKVALIVMLVWTMYVGGAIVRVSKCGIRCSDKSLFQGLFYVKIDLSPQKMFLPDSKLIQIDSLRNKYMVPFYTPATVVVNNPGNLSDPENVQQLLSLKHAFESLPDAIGPESTKFFLDDYIAYKESLGDELEADPDAGSLESFLSWLEYSFWKGFVKMENTSE</sequence>
<feature type="transmembrane region" description="Helical" evidence="7">
    <location>
        <begin position="44"/>
        <end position="71"/>
    </location>
</feature>
<dbReference type="GO" id="GO:0005886">
    <property type="term" value="C:plasma membrane"/>
    <property type="evidence" value="ECO:0007669"/>
    <property type="project" value="TreeGrafter"/>
</dbReference>
<dbReference type="STRING" id="53326.A0A016V5G1"/>
<feature type="transmembrane region" description="Helical" evidence="7">
    <location>
        <begin position="12"/>
        <end position="32"/>
    </location>
</feature>
<accession>A0A016V5G1</accession>
<keyword evidence="10" id="KW-1185">Reference proteome</keyword>
<evidence type="ECO:0000259" key="8">
    <source>
        <dbReference type="PROSITE" id="PS50156"/>
    </source>
</evidence>
<dbReference type="PANTHER" id="PTHR10796:SF85">
    <property type="entry name" value="SSD DOMAIN-CONTAINING PROTEIN"/>
    <property type="match status" value="1"/>
</dbReference>
<protein>
    <recommendedName>
        <fullName evidence="8">SSD domain-containing protein</fullName>
    </recommendedName>
</protein>